<proteinExistence type="inferred from homology"/>
<dbReference type="Proteomes" id="UP000016933">
    <property type="component" value="Unassembled WGS sequence"/>
</dbReference>
<dbReference type="eggNOG" id="ENOG502RCH9">
    <property type="taxonomic scope" value="Eukaryota"/>
</dbReference>
<dbReference type="PANTHER" id="PTHR11567:SF142">
    <property type="entry name" value="PHOSPHOGLYCERATE MUTASE-LIKE PROTEIN"/>
    <property type="match status" value="1"/>
</dbReference>
<dbReference type="EMBL" id="KB446540">
    <property type="protein sequence ID" value="EME43157.1"/>
    <property type="molecule type" value="Genomic_DNA"/>
</dbReference>
<dbReference type="GO" id="GO:0016791">
    <property type="term" value="F:phosphatase activity"/>
    <property type="evidence" value="ECO:0007669"/>
    <property type="project" value="TreeGrafter"/>
</dbReference>
<gene>
    <name evidence="4" type="ORF">DOTSEDRAFT_72514</name>
</gene>
<dbReference type="HOGENOM" id="CLU_023111_1_0_1"/>
<keyword evidence="3" id="KW-0732">Signal</keyword>
<dbReference type="InterPro" id="IPR000560">
    <property type="entry name" value="His_Pase_clade-2"/>
</dbReference>
<dbReference type="OMA" id="YIFHRHG"/>
<feature type="signal peptide" evidence="3">
    <location>
        <begin position="1"/>
        <end position="18"/>
    </location>
</feature>
<reference evidence="4 5" key="2">
    <citation type="journal article" date="2012" name="PLoS Pathog.">
        <title>Diverse lifestyles and strategies of plant pathogenesis encoded in the genomes of eighteen Dothideomycetes fungi.</title>
        <authorList>
            <person name="Ohm R.A."/>
            <person name="Feau N."/>
            <person name="Henrissat B."/>
            <person name="Schoch C.L."/>
            <person name="Horwitz B.A."/>
            <person name="Barry K.W."/>
            <person name="Condon B.J."/>
            <person name="Copeland A.C."/>
            <person name="Dhillon B."/>
            <person name="Glaser F."/>
            <person name="Hesse C.N."/>
            <person name="Kosti I."/>
            <person name="LaButti K."/>
            <person name="Lindquist E.A."/>
            <person name="Lucas S."/>
            <person name="Salamov A.A."/>
            <person name="Bradshaw R.E."/>
            <person name="Ciuffetti L."/>
            <person name="Hamelin R.C."/>
            <person name="Kema G.H.J."/>
            <person name="Lawrence C."/>
            <person name="Scott J.A."/>
            <person name="Spatafora J.W."/>
            <person name="Turgeon B.G."/>
            <person name="de Wit P.J.G.M."/>
            <person name="Zhong S."/>
            <person name="Goodwin S.B."/>
            <person name="Grigoriev I.V."/>
        </authorList>
    </citation>
    <scope>NUCLEOTIDE SEQUENCE [LARGE SCALE GENOMIC DNA]</scope>
    <source>
        <strain evidence="5">NZE10 / CBS 128990</strain>
    </source>
</reference>
<comment type="similarity">
    <text evidence="1">Belongs to the histidine acid phosphatase family.</text>
</comment>
<dbReference type="Pfam" id="PF00328">
    <property type="entry name" value="His_Phos_2"/>
    <property type="match status" value="1"/>
</dbReference>
<accession>M2XKX2</accession>
<sequence length="484" mass="51210">MLRYAALAVAAIAPLVAAQNSETVLGVYMFHRHGDRTAKSTPPANLTDLGYLQVYTSGQYYRNRYIASNASLKINGINSDIVKQSQIAVTAPDDTVLQNSALGFLQGLYPPVGDSLGSATLRDGTNVTSPMNGYQLIPVDLVSAGTGSEDSGWLQSTSNCAKATISSNDYFNSAEYLNDLNRTNDFYQNILPVINGTFDASQDSFKNAYTIFDLINVAEIHNRTIDSSDLLTQDTLFQLRTLADTHEWALAYNASDNARSIAGKTLAAQIVQFLNGTITGNGKQKIGIQFGAYASFLSFFGLADLPAADPDFRGVTDYASAMTFELFTNTTATVSSTSYPSADEMYVRFLFHNGTTNSTSEPVAYPLFGTQQDTISWNDFTGAMGKFAIGDTKDWCNACGNFTGTCAAYAPDGSGSASAQSTEGSGSGNGLSAAVNGVIGAMVTLAVVLGVEALILALGGFRVVSKKRAQSPATSISENAAGKA</sequence>
<evidence type="ECO:0000256" key="3">
    <source>
        <dbReference type="SAM" id="SignalP"/>
    </source>
</evidence>
<dbReference type="PANTHER" id="PTHR11567">
    <property type="entry name" value="ACID PHOSPHATASE-RELATED"/>
    <property type="match status" value="1"/>
</dbReference>
<protein>
    <recommendedName>
        <fullName evidence="6">Phosphoglycerate mutase-like protein</fullName>
    </recommendedName>
</protein>
<dbReference type="InterPro" id="IPR050645">
    <property type="entry name" value="Histidine_acid_phosphatase"/>
</dbReference>
<keyword evidence="5" id="KW-1185">Reference proteome</keyword>
<dbReference type="OrthoDB" id="258392at2759"/>
<dbReference type="STRING" id="675120.M2XKX2"/>
<keyword evidence="2" id="KW-0812">Transmembrane</keyword>
<evidence type="ECO:0000313" key="5">
    <source>
        <dbReference type="Proteomes" id="UP000016933"/>
    </source>
</evidence>
<evidence type="ECO:0000256" key="2">
    <source>
        <dbReference type="SAM" id="Phobius"/>
    </source>
</evidence>
<evidence type="ECO:0000256" key="1">
    <source>
        <dbReference type="ARBA" id="ARBA00005375"/>
    </source>
</evidence>
<organism evidence="4 5">
    <name type="scientific">Dothistroma septosporum (strain NZE10 / CBS 128990)</name>
    <name type="common">Red band needle blight fungus</name>
    <name type="synonym">Mycosphaerella pini</name>
    <dbReference type="NCBI Taxonomy" id="675120"/>
    <lineage>
        <taxon>Eukaryota</taxon>
        <taxon>Fungi</taxon>
        <taxon>Dikarya</taxon>
        <taxon>Ascomycota</taxon>
        <taxon>Pezizomycotina</taxon>
        <taxon>Dothideomycetes</taxon>
        <taxon>Dothideomycetidae</taxon>
        <taxon>Mycosphaerellales</taxon>
        <taxon>Mycosphaerellaceae</taxon>
        <taxon>Dothistroma</taxon>
    </lineage>
</organism>
<name>M2XKX2_DOTSN</name>
<dbReference type="Gene3D" id="3.40.50.1240">
    <property type="entry name" value="Phosphoglycerate mutase-like"/>
    <property type="match status" value="1"/>
</dbReference>
<keyword evidence="2" id="KW-1133">Transmembrane helix</keyword>
<dbReference type="AlphaFoldDB" id="M2XKX2"/>
<feature type="chain" id="PRO_5004029259" description="Phosphoglycerate mutase-like protein" evidence="3">
    <location>
        <begin position="19"/>
        <end position="484"/>
    </location>
</feature>
<reference evidence="5" key="1">
    <citation type="journal article" date="2012" name="PLoS Genet.">
        <title>The genomes of the fungal plant pathogens Cladosporium fulvum and Dothistroma septosporum reveal adaptation to different hosts and lifestyles but also signatures of common ancestry.</title>
        <authorList>
            <person name="de Wit P.J.G.M."/>
            <person name="van der Burgt A."/>
            <person name="Oekmen B."/>
            <person name="Stergiopoulos I."/>
            <person name="Abd-Elsalam K.A."/>
            <person name="Aerts A.L."/>
            <person name="Bahkali A.H."/>
            <person name="Beenen H.G."/>
            <person name="Chettri P."/>
            <person name="Cox M.P."/>
            <person name="Datema E."/>
            <person name="de Vries R.P."/>
            <person name="Dhillon B."/>
            <person name="Ganley A.R."/>
            <person name="Griffiths S.A."/>
            <person name="Guo Y."/>
            <person name="Hamelin R.C."/>
            <person name="Henrissat B."/>
            <person name="Kabir M.S."/>
            <person name="Jashni M.K."/>
            <person name="Kema G."/>
            <person name="Klaubauf S."/>
            <person name="Lapidus A."/>
            <person name="Levasseur A."/>
            <person name="Lindquist E."/>
            <person name="Mehrabi R."/>
            <person name="Ohm R.A."/>
            <person name="Owen T.J."/>
            <person name="Salamov A."/>
            <person name="Schwelm A."/>
            <person name="Schijlen E."/>
            <person name="Sun H."/>
            <person name="van den Burg H.A."/>
            <person name="van Ham R.C.H.J."/>
            <person name="Zhang S."/>
            <person name="Goodwin S.B."/>
            <person name="Grigoriev I.V."/>
            <person name="Collemare J."/>
            <person name="Bradshaw R.E."/>
        </authorList>
    </citation>
    <scope>NUCLEOTIDE SEQUENCE [LARGE SCALE GENOMIC DNA]</scope>
    <source>
        <strain evidence="5">NZE10 / CBS 128990</strain>
    </source>
</reference>
<evidence type="ECO:0000313" key="4">
    <source>
        <dbReference type="EMBL" id="EME43157.1"/>
    </source>
</evidence>
<evidence type="ECO:0008006" key="6">
    <source>
        <dbReference type="Google" id="ProtNLM"/>
    </source>
</evidence>
<keyword evidence="2" id="KW-0472">Membrane</keyword>
<dbReference type="SUPFAM" id="SSF53254">
    <property type="entry name" value="Phosphoglycerate mutase-like"/>
    <property type="match status" value="1"/>
</dbReference>
<feature type="transmembrane region" description="Helical" evidence="2">
    <location>
        <begin position="438"/>
        <end position="461"/>
    </location>
</feature>
<dbReference type="InterPro" id="IPR029033">
    <property type="entry name" value="His_PPase_superfam"/>
</dbReference>
<dbReference type="CDD" id="cd07061">
    <property type="entry name" value="HP_HAP_like"/>
    <property type="match status" value="1"/>
</dbReference>